<dbReference type="Proteomes" id="UP001163321">
    <property type="component" value="Chromosome 4"/>
</dbReference>
<accession>A0ACC0W475</accession>
<keyword evidence="2" id="KW-1185">Reference proteome</keyword>
<sequence>MGWKGLTVLADVVDVAWSPDDRMLATRSIDNSTLIWDVSVGGLNEVMTQPLQTLTGYNRWVKGVA</sequence>
<evidence type="ECO:0000313" key="2">
    <source>
        <dbReference type="Proteomes" id="UP001163321"/>
    </source>
</evidence>
<evidence type="ECO:0000313" key="1">
    <source>
        <dbReference type="EMBL" id="KAI9912516.1"/>
    </source>
</evidence>
<gene>
    <name evidence="1" type="ORF">PsorP6_005247</name>
</gene>
<reference evidence="1 2" key="1">
    <citation type="journal article" date="2022" name="bioRxiv">
        <title>The genome of the oomycete Peronosclerospora sorghi, a cosmopolitan pathogen of maize and sorghum, is inflated with dispersed pseudogenes.</title>
        <authorList>
            <person name="Fletcher K."/>
            <person name="Martin F."/>
            <person name="Isakeit T."/>
            <person name="Cavanaugh K."/>
            <person name="Magill C."/>
            <person name="Michelmore R."/>
        </authorList>
    </citation>
    <scope>NUCLEOTIDE SEQUENCE [LARGE SCALE GENOMIC DNA]</scope>
    <source>
        <strain evidence="1">P6</strain>
    </source>
</reference>
<organism evidence="1 2">
    <name type="scientific">Peronosclerospora sorghi</name>
    <dbReference type="NCBI Taxonomy" id="230839"/>
    <lineage>
        <taxon>Eukaryota</taxon>
        <taxon>Sar</taxon>
        <taxon>Stramenopiles</taxon>
        <taxon>Oomycota</taxon>
        <taxon>Peronosporomycetes</taxon>
        <taxon>Peronosporales</taxon>
        <taxon>Peronosporaceae</taxon>
        <taxon>Peronosclerospora</taxon>
    </lineage>
</organism>
<protein>
    <submittedName>
        <fullName evidence="1">Uncharacterized protein</fullName>
    </submittedName>
</protein>
<proteinExistence type="predicted"/>
<dbReference type="EMBL" id="CM047583">
    <property type="protein sequence ID" value="KAI9912516.1"/>
    <property type="molecule type" value="Genomic_DNA"/>
</dbReference>
<comment type="caution">
    <text evidence="1">The sequence shown here is derived from an EMBL/GenBank/DDBJ whole genome shotgun (WGS) entry which is preliminary data.</text>
</comment>
<name>A0ACC0W475_9STRA</name>